<dbReference type="AlphaFoldDB" id="A0A4R6T5Z5"/>
<dbReference type="OrthoDB" id="943438at2"/>
<evidence type="ECO:0000313" key="2">
    <source>
        <dbReference type="EMBL" id="TDQ18548.1"/>
    </source>
</evidence>
<proteinExistence type="predicted"/>
<comment type="caution">
    <text evidence="2">The sequence shown here is derived from an EMBL/GenBank/DDBJ whole genome shotgun (WGS) entry which is preliminary data.</text>
</comment>
<evidence type="ECO:0008006" key="4">
    <source>
        <dbReference type="Google" id="ProtNLM"/>
    </source>
</evidence>
<sequence length="191" mass="22546">MKKNVLYLLIFLFAGSSFSLAQEKIEREVKVKPSEVPISARSWLKDSFEKVKKPKWFLEFSQEGKAYEAKFWWEEHYHSVKFDSLGNLKDVEIEISAEEMPIESWANVQSYFKGEFVDYSVQKIQRQIIGSESDVEDFFDEGEKEGITLRYEIVFDGKKDNWQVWEALFDENGSFMTLIRVQTKPVDHLIF</sequence>
<protein>
    <recommendedName>
        <fullName evidence="4">PepSY-like beta-lactamase-inhibitor</fullName>
    </recommendedName>
</protein>
<organism evidence="2 3">
    <name type="scientific">Algoriphagus boseongensis</name>
    <dbReference type="NCBI Taxonomy" id="1442587"/>
    <lineage>
        <taxon>Bacteria</taxon>
        <taxon>Pseudomonadati</taxon>
        <taxon>Bacteroidota</taxon>
        <taxon>Cytophagia</taxon>
        <taxon>Cytophagales</taxon>
        <taxon>Cyclobacteriaceae</taxon>
        <taxon>Algoriphagus</taxon>
    </lineage>
</organism>
<dbReference type="SUPFAM" id="SSF160574">
    <property type="entry name" value="BT0923-like"/>
    <property type="match status" value="1"/>
</dbReference>
<feature type="signal peptide" evidence="1">
    <location>
        <begin position="1"/>
        <end position="21"/>
    </location>
</feature>
<evidence type="ECO:0000313" key="3">
    <source>
        <dbReference type="Proteomes" id="UP000294535"/>
    </source>
</evidence>
<keyword evidence="3" id="KW-1185">Reference proteome</keyword>
<dbReference type="Proteomes" id="UP000294535">
    <property type="component" value="Unassembled WGS sequence"/>
</dbReference>
<dbReference type="RefSeq" id="WP_133552067.1">
    <property type="nucleotide sequence ID" value="NZ_SNYF01000005.1"/>
</dbReference>
<dbReference type="EMBL" id="SNYF01000005">
    <property type="protein sequence ID" value="TDQ18548.1"/>
    <property type="molecule type" value="Genomic_DNA"/>
</dbReference>
<feature type="chain" id="PRO_5020693330" description="PepSY-like beta-lactamase-inhibitor" evidence="1">
    <location>
        <begin position="22"/>
        <end position="191"/>
    </location>
</feature>
<gene>
    <name evidence="2" type="ORF">DFQ04_0350</name>
</gene>
<name>A0A4R6T5Z5_9BACT</name>
<evidence type="ECO:0000256" key="1">
    <source>
        <dbReference type="SAM" id="SignalP"/>
    </source>
</evidence>
<accession>A0A4R6T5Z5</accession>
<keyword evidence="1" id="KW-0732">Signal</keyword>
<reference evidence="2 3" key="1">
    <citation type="submission" date="2019-03" db="EMBL/GenBank/DDBJ databases">
        <title>Genomic Encyclopedia of Type Strains, Phase III (KMG-III): the genomes of soil and plant-associated and newly described type strains.</title>
        <authorList>
            <person name="Whitman W."/>
        </authorList>
    </citation>
    <scope>NUCLEOTIDE SEQUENCE [LARGE SCALE GENOMIC DNA]</scope>
    <source>
        <strain evidence="2 3">CECT 8446</strain>
    </source>
</reference>